<dbReference type="AlphaFoldDB" id="J0CJ95"/>
<gene>
    <name evidence="1" type="ORF">Rleg4DRAFT_1151</name>
</gene>
<name>J0CJ95_RHILT</name>
<dbReference type="HOGENOM" id="CLU_2938561_0_0_5"/>
<accession>J0CJ95</accession>
<protein>
    <submittedName>
        <fullName evidence="1">Uncharacterized protein</fullName>
    </submittedName>
</protein>
<dbReference type="RefSeq" id="WP_003579669.1">
    <property type="nucleotide sequence ID" value="NZ_JH719395.1"/>
</dbReference>
<sequence>MSPMLKLLPFYIQSLKYREIDVVYAGLTMESRIFATYMRASADGGGTAWSFGGMAFASPI</sequence>
<organism evidence="1 2">
    <name type="scientific">Rhizobium leguminosarum bv. trifolii WSM2297</name>
    <dbReference type="NCBI Taxonomy" id="754762"/>
    <lineage>
        <taxon>Bacteria</taxon>
        <taxon>Pseudomonadati</taxon>
        <taxon>Pseudomonadota</taxon>
        <taxon>Alphaproteobacteria</taxon>
        <taxon>Hyphomicrobiales</taxon>
        <taxon>Rhizobiaceae</taxon>
        <taxon>Rhizobium/Agrobacterium group</taxon>
        <taxon>Rhizobium</taxon>
    </lineage>
</organism>
<proteinExistence type="predicted"/>
<evidence type="ECO:0000313" key="1">
    <source>
        <dbReference type="EMBL" id="EJC79555.1"/>
    </source>
</evidence>
<reference evidence="1 2" key="1">
    <citation type="submission" date="2012-02" db="EMBL/GenBank/DDBJ databases">
        <title>Improved High-Quality Draft Sequence of Rhizobium leguminosarum bv. trifolii WSM2297.</title>
        <authorList>
            <consortium name="US DOE Joint Genome Institute"/>
            <person name="Lucas S."/>
            <person name="Han J."/>
            <person name="Lapidus A."/>
            <person name="Cheng J.-F."/>
            <person name="Goodwin L."/>
            <person name="Pitluck S."/>
            <person name="Peters L."/>
            <person name="Ovchinnikova G."/>
            <person name="Zhang X."/>
            <person name="Detter J.C."/>
            <person name="Han C."/>
            <person name="Tapia R."/>
            <person name="Land M."/>
            <person name="Hauser L."/>
            <person name="Kyrpides N."/>
            <person name="Ivanova N."/>
            <person name="Pagani I."/>
            <person name="Brau L."/>
            <person name="Yates R."/>
            <person name="O'Hara G."/>
            <person name="Rui T."/>
            <person name="Howieson J."/>
            <person name="Reeve W."/>
            <person name="Woyke T."/>
        </authorList>
    </citation>
    <scope>NUCLEOTIDE SEQUENCE [LARGE SCALE GENOMIC DNA]</scope>
    <source>
        <strain evidence="1 2">WSM2297</strain>
    </source>
</reference>
<evidence type="ECO:0000313" key="2">
    <source>
        <dbReference type="Proteomes" id="UP000005732"/>
    </source>
</evidence>
<dbReference type="Proteomes" id="UP000005732">
    <property type="component" value="Unassembled WGS sequence"/>
</dbReference>
<dbReference type="EMBL" id="JH719395">
    <property type="protein sequence ID" value="EJC79555.1"/>
    <property type="molecule type" value="Genomic_DNA"/>
</dbReference>